<feature type="transmembrane region" description="Helical" evidence="1">
    <location>
        <begin position="12"/>
        <end position="31"/>
    </location>
</feature>
<evidence type="ECO:0000256" key="1">
    <source>
        <dbReference type="SAM" id="Phobius"/>
    </source>
</evidence>
<dbReference type="PROSITE" id="PS51257">
    <property type="entry name" value="PROKAR_LIPOPROTEIN"/>
    <property type="match status" value="1"/>
</dbReference>
<dbReference type="RefSeq" id="WP_016523343.1">
    <property type="nucleotide sequence ID" value="NZ_KE332517.1"/>
</dbReference>
<dbReference type="AlphaFoldDB" id="A0AA87NU38"/>
<protein>
    <recommendedName>
        <fullName evidence="4">Lipoprotein</fullName>
    </recommendedName>
</protein>
<gene>
    <name evidence="2" type="ORF">HMPREF9195_01400</name>
</gene>
<dbReference type="Proteomes" id="UP000014634">
    <property type="component" value="Unassembled WGS sequence"/>
</dbReference>
<comment type="caution">
    <text evidence="2">The sequence shown here is derived from an EMBL/GenBank/DDBJ whole genome shotgun (WGS) entry which is preliminary data.</text>
</comment>
<reference evidence="2 3" key="1">
    <citation type="submission" date="2013-04" db="EMBL/GenBank/DDBJ databases">
        <title>The Genome Sequence of Treponema medium ATCC 700293.</title>
        <authorList>
            <consortium name="The Broad Institute Genomics Platform"/>
            <person name="Earl A."/>
            <person name="Ward D."/>
            <person name="Feldgarden M."/>
            <person name="Gevers D."/>
            <person name="Leonetti C."/>
            <person name="Blanton J.M."/>
            <person name="Dewhirst F.E."/>
            <person name="Izard J."/>
            <person name="Walker B."/>
            <person name="Young S."/>
            <person name="Zeng Q."/>
            <person name="Gargeya S."/>
            <person name="Fitzgerald M."/>
            <person name="Haas B."/>
            <person name="Abouelleil A."/>
            <person name="Allen A.W."/>
            <person name="Alvarado L."/>
            <person name="Arachchi H.M."/>
            <person name="Berlin A.M."/>
            <person name="Chapman S.B."/>
            <person name="Gainer-Dewar J."/>
            <person name="Goldberg J."/>
            <person name="Griggs A."/>
            <person name="Gujja S."/>
            <person name="Hansen M."/>
            <person name="Howarth C."/>
            <person name="Imamovic A."/>
            <person name="Ireland A."/>
            <person name="Larimer J."/>
            <person name="McCowan C."/>
            <person name="Murphy C."/>
            <person name="Pearson M."/>
            <person name="Poon T.W."/>
            <person name="Priest M."/>
            <person name="Roberts A."/>
            <person name="Saif S."/>
            <person name="Shea T."/>
            <person name="Sisk P."/>
            <person name="Sykes S."/>
            <person name="Wortman J."/>
            <person name="Nusbaum C."/>
            <person name="Birren B."/>
        </authorList>
    </citation>
    <scope>NUCLEOTIDE SEQUENCE [LARGE SCALE GENOMIC DNA]</scope>
    <source>
        <strain evidence="2 3">ATCC 700293</strain>
    </source>
</reference>
<keyword evidence="1" id="KW-0472">Membrane</keyword>
<organism evidence="2 3">
    <name type="scientific">Treponema medium ATCC 700293</name>
    <dbReference type="NCBI Taxonomy" id="1125700"/>
    <lineage>
        <taxon>Bacteria</taxon>
        <taxon>Pseudomonadati</taxon>
        <taxon>Spirochaetota</taxon>
        <taxon>Spirochaetia</taxon>
        <taxon>Spirochaetales</taxon>
        <taxon>Treponemataceae</taxon>
        <taxon>Treponema</taxon>
    </lineage>
</organism>
<name>A0AA87NU38_TREMD</name>
<accession>A0AA87NU38</accession>
<keyword evidence="1" id="KW-1133">Transmembrane helix</keyword>
<keyword evidence="1" id="KW-0812">Transmembrane</keyword>
<evidence type="ECO:0000313" key="3">
    <source>
        <dbReference type="Proteomes" id="UP000014634"/>
    </source>
</evidence>
<dbReference type="EMBL" id="ATFE01000011">
    <property type="protein sequence ID" value="EPF28504.1"/>
    <property type="molecule type" value="Genomic_DNA"/>
</dbReference>
<sequence>MKTKILKKGAVLIYLLSIIPVFTSCILFSNLKMAAEEGKASVNGKQVTVQSMGDPKTDCLVYGYVNVKGVHMYVQMDSSKEALYVTPLLMGSGSFCFSPLAKNLSFQLVQLRYDNWFTNSITYYSPSLGKEGNIAFTTQKAGLQFIGAYDFIIKGAMLKGYSATLSLYPRSEQSEYELKTLIKMKVQFKNTDWEALIDKRIEEIQNEKK</sequence>
<evidence type="ECO:0000313" key="2">
    <source>
        <dbReference type="EMBL" id="EPF28504.1"/>
    </source>
</evidence>
<evidence type="ECO:0008006" key="4">
    <source>
        <dbReference type="Google" id="ProtNLM"/>
    </source>
</evidence>
<proteinExistence type="predicted"/>